<dbReference type="InterPro" id="IPR019734">
    <property type="entry name" value="TPR_rpt"/>
</dbReference>
<dbReference type="Proteomes" id="UP001152795">
    <property type="component" value="Unassembled WGS sequence"/>
</dbReference>
<dbReference type="InterPro" id="IPR008256">
    <property type="entry name" value="Peptidase_S1B"/>
</dbReference>
<proteinExistence type="inferred from homology"/>
<dbReference type="InterPro" id="IPR052386">
    <property type="entry name" value="GPSM"/>
</dbReference>
<dbReference type="SUPFAM" id="SSF48452">
    <property type="entry name" value="TPR-like"/>
    <property type="match status" value="2"/>
</dbReference>
<dbReference type="PANTHER" id="PTHR45954">
    <property type="entry name" value="LD33695P"/>
    <property type="match status" value="1"/>
</dbReference>
<dbReference type="GO" id="GO:0000132">
    <property type="term" value="P:establishment of mitotic spindle orientation"/>
    <property type="evidence" value="ECO:0007669"/>
    <property type="project" value="TreeGrafter"/>
</dbReference>
<comment type="subcellular location">
    <subcellularLocation>
        <location evidence="1">Cytoplasm</location>
    </subcellularLocation>
</comment>
<dbReference type="SMART" id="SM00028">
    <property type="entry name" value="TPR"/>
    <property type="match status" value="7"/>
</dbReference>
<evidence type="ECO:0000256" key="5">
    <source>
        <dbReference type="ARBA" id="ARBA00022729"/>
    </source>
</evidence>
<dbReference type="GO" id="GO:0005092">
    <property type="term" value="F:GDP-dissociation inhibitor activity"/>
    <property type="evidence" value="ECO:0007669"/>
    <property type="project" value="TreeGrafter"/>
</dbReference>
<organism evidence="10 11">
    <name type="scientific">Paramuricea clavata</name>
    <name type="common">Red gorgonian</name>
    <name type="synonym">Violescent sea-whip</name>
    <dbReference type="NCBI Taxonomy" id="317549"/>
    <lineage>
        <taxon>Eukaryota</taxon>
        <taxon>Metazoa</taxon>
        <taxon>Cnidaria</taxon>
        <taxon>Anthozoa</taxon>
        <taxon>Octocorallia</taxon>
        <taxon>Malacalcyonacea</taxon>
        <taxon>Plexauridae</taxon>
        <taxon>Paramuricea</taxon>
    </lineage>
</organism>
<evidence type="ECO:0000313" key="10">
    <source>
        <dbReference type="EMBL" id="CAB3999031.1"/>
    </source>
</evidence>
<keyword evidence="3" id="KW-0963">Cytoplasm</keyword>
<evidence type="ECO:0000256" key="4">
    <source>
        <dbReference type="ARBA" id="ARBA00022670"/>
    </source>
</evidence>
<dbReference type="GO" id="GO:0008236">
    <property type="term" value="F:serine-type peptidase activity"/>
    <property type="evidence" value="ECO:0007669"/>
    <property type="project" value="UniProtKB-KW"/>
</dbReference>
<keyword evidence="8 9" id="KW-0720">Serine protease</keyword>
<evidence type="ECO:0000256" key="9">
    <source>
        <dbReference type="RuleBase" id="RU004296"/>
    </source>
</evidence>
<dbReference type="Gene3D" id="1.25.40.10">
    <property type="entry name" value="Tetratricopeptide repeat domain"/>
    <property type="match status" value="2"/>
</dbReference>
<evidence type="ECO:0000256" key="8">
    <source>
        <dbReference type="ARBA" id="ARBA00022825"/>
    </source>
</evidence>
<dbReference type="EC" id="3.4.21.-" evidence="9"/>
<evidence type="ECO:0000256" key="2">
    <source>
        <dbReference type="ARBA" id="ARBA00008764"/>
    </source>
</evidence>
<dbReference type="InterPro" id="IPR043504">
    <property type="entry name" value="Peptidase_S1_PA_chymotrypsin"/>
</dbReference>
<evidence type="ECO:0000256" key="1">
    <source>
        <dbReference type="ARBA" id="ARBA00004496"/>
    </source>
</evidence>
<evidence type="ECO:0000256" key="7">
    <source>
        <dbReference type="ARBA" id="ARBA00022801"/>
    </source>
</evidence>
<gene>
    <name evidence="10" type="ORF">PACLA_8A031334</name>
</gene>
<sequence>MEYYEKALEIAIERGDKEYETRAYLDLGVAYSWINHIQTAIKYHEKALEIAIERGDKRDETRAYFELGVAYSSNNHIQTAIKYYEKALEIAIERGDKQDETRAYLDLGVAYRLINHNQTAIKYHEKALEIAIERADKEDETRAYLDSNNHVQTAIKYHEKSLETAIERRDKKDETTIKYHEKALEIAIERGDKKDETRAYIELGVAYSSNNHIQTAIKYYEKALEIAIEREDKEDETRAYLDLGVAYRLINHNETGIKYHEKALEIAIERGDKEDETRAYLELGVAYSSNNHIQTAIKYNEKALEIALEREDKEDETRAYLQLNNQIQTVGEYEESIEYYKETLKISEELEDKEMQEADIDSKKLGAAHAQENLPGQNASSSQGLDSKKVDTAHTQKTFEPGQSALSLQVPDSDVKEENVILLQETEPVIEEWARVDALIEEMCNPSRTEKLPSEDLVRMEKYIEIFSLYAYTRQISAKEPFTKKVRKAMTEDVKTLAHTNVLGKSVHKRGGNDGKFANGDEQILNFARTEASKNVSVQKLARLNQTLASYMRSIGQIKCGRFQGTCFLVTEELVLTNYHVFRMIKEERNYLQNPNLSITVSFDYLHLEQTEHVLTVEVDEERDLQLENPYLDYKFLCLKQNEDLSDRVSLGPIVRNWQLSDGRVIILGYPEGKEMQDEVCVVVGYRAMQETLRKRNELFAGVHMTNAEHLLDGTGINQSRLPYDTSLFSGASGSPVFEMNGNIVAMHTQGYLLRRNEGNIPNQPENVANQEQENVPTQGNTTTYSLMEFGVQFVSICEDMRRSHGEHVVKDIFPNYKLNPGEESMDST</sequence>
<evidence type="ECO:0000256" key="6">
    <source>
        <dbReference type="ARBA" id="ARBA00022737"/>
    </source>
</evidence>
<keyword evidence="4 9" id="KW-0645">Protease</keyword>
<comment type="caution">
    <text evidence="10">The sequence shown here is derived from an EMBL/GenBank/DDBJ whole genome shotgun (WGS) entry which is preliminary data.</text>
</comment>
<dbReference type="PROSITE" id="PS50293">
    <property type="entry name" value="TPR_REGION"/>
    <property type="match status" value="2"/>
</dbReference>
<keyword evidence="11" id="KW-1185">Reference proteome</keyword>
<dbReference type="Gene3D" id="2.40.10.10">
    <property type="entry name" value="Trypsin-like serine proteases"/>
    <property type="match status" value="2"/>
</dbReference>
<name>A0A7D9E3B2_PARCT</name>
<dbReference type="OrthoDB" id="10025068at2759"/>
<dbReference type="PROSITE" id="PS50005">
    <property type="entry name" value="TPR"/>
    <property type="match status" value="7"/>
</dbReference>
<protein>
    <recommendedName>
        <fullName evidence="9">Serine protease</fullName>
        <ecNumber evidence="9">3.4.21.-</ecNumber>
    </recommendedName>
</protein>
<dbReference type="GO" id="GO:0005938">
    <property type="term" value="C:cell cortex"/>
    <property type="evidence" value="ECO:0007669"/>
    <property type="project" value="TreeGrafter"/>
</dbReference>
<reference evidence="10" key="1">
    <citation type="submission" date="2020-04" db="EMBL/GenBank/DDBJ databases">
        <authorList>
            <person name="Alioto T."/>
            <person name="Alioto T."/>
            <person name="Gomez Garrido J."/>
        </authorList>
    </citation>
    <scope>NUCLEOTIDE SEQUENCE</scope>
    <source>
        <strain evidence="10">A484AB</strain>
    </source>
</reference>
<keyword evidence="7 9" id="KW-0378">Hydrolase</keyword>
<dbReference type="PRINTS" id="PR00839">
    <property type="entry name" value="V8PROTEASE"/>
</dbReference>
<dbReference type="PANTHER" id="PTHR45954:SF1">
    <property type="entry name" value="LD33695P"/>
    <property type="match status" value="1"/>
</dbReference>
<dbReference type="Pfam" id="PF13424">
    <property type="entry name" value="TPR_12"/>
    <property type="match status" value="3"/>
</dbReference>
<accession>A0A7D9E3B2</accession>
<dbReference type="InterPro" id="IPR009003">
    <property type="entry name" value="Peptidase_S1_PA"/>
</dbReference>
<dbReference type="Pfam" id="PF13365">
    <property type="entry name" value="Trypsin_2"/>
    <property type="match status" value="1"/>
</dbReference>
<keyword evidence="6" id="KW-0677">Repeat</keyword>
<evidence type="ECO:0000256" key="3">
    <source>
        <dbReference type="ARBA" id="ARBA00022490"/>
    </source>
</evidence>
<dbReference type="AlphaFoldDB" id="A0A7D9E3B2"/>
<dbReference type="GO" id="GO:0001965">
    <property type="term" value="F:G-protein alpha-subunit binding"/>
    <property type="evidence" value="ECO:0007669"/>
    <property type="project" value="TreeGrafter"/>
</dbReference>
<keyword evidence="5" id="KW-0732">Signal</keyword>
<dbReference type="EMBL" id="CACRXK020003499">
    <property type="protein sequence ID" value="CAB3999031.1"/>
    <property type="molecule type" value="Genomic_DNA"/>
</dbReference>
<dbReference type="SUPFAM" id="SSF50494">
    <property type="entry name" value="Trypsin-like serine proteases"/>
    <property type="match status" value="1"/>
</dbReference>
<comment type="similarity">
    <text evidence="2 9">Belongs to the peptidase S1B family.</text>
</comment>
<evidence type="ECO:0000313" key="11">
    <source>
        <dbReference type="Proteomes" id="UP001152795"/>
    </source>
</evidence>
<dbReference type="InterPro" id="IPR011990">
    <property type="entry name" value="TPR-like_helical_dom_sf"/>
</dbReference>
<dbReference type="GO" id="GO:0006508">
    <property type="term" value="P:proteolysis"/>
    <property type="evidence" value="ECO:0007669"/>
    <property type="project" value="UniProtKB-KW"/>
</dbReference>